<feature type="transmembrane region" description="Helical" evidence="7">
    <location>
        <begin position="155"/>
        <end position="184"/>
    </location>
</feature>
<feature type="transmembrane region" description="Helical" evidence="7">
    <location>
        <begin position="372"/>
        <end position="391"/>
    </location>
</feature>
<evidence type="ECO:0000313" key="8">
    <source>
        <dbReference type="EMBL" id="QQB15211.1"/>
    </source>
</evidence>
<keyword evidence="2" id="KW-1003">Cell membrane</keyword>
<dbReference type="CDD" id="cd06173">
    <property type="entry name" value="MFS_MefA_like"/>
    <property type="match status" value="1"/>
</dbReference>
<feature type="region of interest" description="Disordered" evidence="6">
    <location>
        <begin position="190"/>
        <end position="225"/>
    </location>
</feature>
<dbReference type="Pfam" id="PF07690">
    <property type="entry name" value="MFS_1"/>
    <property type="match status" value="1"/>
</dbReference>
<organism evidence="8 9">
    <name type="scientific">Brevibacterium casei</name>
    <dbReference type="NCBI Taxonomy" id="33889"/>
    <lineage>
        <taxon>Bacteria</taxon>
        <taxon>Bacillati</taxon>
        <taxon>Actinomycetota</taxon>
        <taxon>Actinomycetes</taxon>
        <taxon>Micrococcales</taxon>
        <taxon>Brevibacteriaceae</taxon>
        <taxon>Brevibacterium</taxon>
    </lineage>
</organism>
<keyword evidence="4 7" id="KW-1133">Transmembrane helix</keyword>
<evidence type="ECO:0000313" key="9">
    <source>
        <dbReference type="Proteomes" id="UP000595374"/>
    </source>
</evidence>
<dbReference type="Proteomes" id="UP000595374">
    <property type="component" value="Chromosome"/>
</dbReference>
<dbReference type="PANTHER" id="PTHR23513:SF6">
    <property type="entry name" value="MAJOR FACILITATOR SUPERFAMILY ASSOCIATED DOMAIN-CONTAINING PROTEIN"/>
    <property type="match status" value="1"/>
</dbReference>
<accession>A0A7T4A0T0</accession>
<comment type="subcellular location">
    <subcellularLocation>
        <location evidence="1">Cell membrane</location>
        <topology evidence="1">Multi-pass membrane protein</topology>
    </subcellularLocation>
</comment>
<proteinExistence type="predicted"/>
<feature type="transmembrane region" description="Helical" evidence="7">
    <location>
        <begin position="69"/>
        <end position="89"/>
    </location>
</feature>
<protein>
    <submittedName>
        <fullName evidence="8">MFS transporter</fullName>
    </submittedName>
</protein>
<evidence type="ECO:0000256" key="1">
    <source>
        <dbReference type="ARBA" id="ARBA00004651"/>
    </source>
</evidence>
<dbReference type="GO" id="GO:0022857">
    <property type="term" value="F:transmembrane transporter activity"/>
    <property type="evidence" value="ECO:0007669"/>
    <property type="project" value="InterPro"/>
</dbReference>
<dbReference type="AlphaFoldDB" id="A0A7T4A0T0"/>
<dbReference type="EMBL" id="CP065989">
    <property type="protein sequence ID" value="QQB15211.1"/>
    <property type="molecule type" value="Genomic_DNA"/>
</dbReference>
<dbReference type="InterPro" id="IPR011701">
    <property type="entry name" value="MFS"/>
</dbReference>
<evidence type="ECO:0000256" key="2">
    <source>
        <dbReference type="ARBA" id="ARBA00022475"/>
    </source>
</evidence>
<reference evidence="8 9" key="1">
    <citation type="submission" date="2020-12" db="EMBL/GenBank/DDBJ databases">
        <title>FDA dAtabase for Regulatory Grade micrObial Sequences (FDA-ARGOS): Supporting development and validation of Infectious Disease Dx tests.</title>
        <authorList>
            <person name="Sproer C."/>
            <person name="Gronow S."/>
            <person name="Severitt S."/>
            <person name="Schroder I."/>
            <person name="Tallon L."/>
            <person name="Sadzewicz L."/>
            <person name="Zhao X."/>
            <person name="Boylan J."/>
            <person name="Ott S."/>
            <person name="Bowen H."/>
            <person name="Vavikolanu K."/>
            <person name="Mehta A."/>
            <person name="Aluvathingal J."/>
            <person name="Nadendla S."/>
            <person name="Lowell S."/>
            <person name="Myers T."/>
            <person name="Yan Y."/>
            <person name="Sichtig H."/>
        </authorList>
    </citation>
    <scope>NUCLEOTIDE SEQUENCE [LARGE SCALE GENOMIC DNA]</scope>
    <source>
        <strain evidence="8 9">FDAARGOS_990</strain>
    </source>
</reference>
<feature type="transmembrane region" description="Helical" evidence="7">
    <location>
        <begin position="331"/>
        <end position="352"/>
    </location>
</feature>
<dbReference type="PANTHER" id="PTHR23513">
    <property type="entry name" value="INTEGRAL MEMBRANE EFFLUX PROTEIN-RELATED"/>
    <property type="match status" value="1"/>
</dbReference>
<dbReference type="InterPro" id="IPR036259">
    <property type="entry name" value="MFS_trans_sf"/>
</dbReference>
<evidence type="ECO:0000256" key="4">
    <source>
        <dbReference type="ARBA" id="ARBA00022989"/>
    </source>
</evidence>
<keyword evidence="5 7" id="KW-0472">Membrane</keyword>
<feature type="transmembrane region" description="Helical" evidence="7">
    <location>
        <begin position="307"/>
        <end position="325"/>
    </location>
</feature>
<feature type="transmembrane region" description="Helical" evidence="7">
    <location>
        <begin position="397"/>
        <end position="414"/>
    </location>
</feature>
<feature type="transmembrane region" description="Helical" evidence="7">
    <location>
        <begin position="40"/>
        <end position="62"/>
    </location>
</feature>
<dbReference type="GO" id="GO:0005886">
    <property type="term" value="C:plasma membrane"/>
    <property type="evidence" value="ECO:0007669"/>
    <property type="project" value="UniProtKB-SubCell"/>
</dbReference>
<evidence type="ECO:0000256" key="3">
    <source>
        <dbReference type="ARBA" id="ARBA00022692"/>
    </source>
</evidence>
<evidence type="ECO:0000256" key="7">
    <source>
        <dbReference type="SAM" id="Phobius"/>
    </source>
</evidence>
<dbReference type="SUPFAM" id="SSF103473">
    <property type="entry name" value="MFS general substrate transporter"/>
    <property type="match status" value="1"/>
</dbReference>
<sequence>MRASFRWLWAGSGTANLGDGITVTALPLIAVAAGAPPGQVALVTVSATIAWPLFGLHAGWLVDRASPATLLVTVNVARVLALAALAVSLTTDFATFAFTVGAAFVYGVAETLVDTALISTVPRTVDSGQLTAANSRLEATINVANQLAGPPLAGLLIGLSSLAAAAVGSGLYALAAIAAVGLAITLSSDNRPASNHPSRLPAAPTADDAGKDHGQQSAGSTTPPRGVLGGMRFLWNHRLQRELTVLTAAMSVVWGAWTSVFVLFAVSPGPLGLSPAAYGLLLASMAGGGIVASMLTSRLERLLPPAALLFVDTVGTAGLVLPAALGASIPVIAAGIIVAGAGSTVWRIIVSVVRQRTTPLNLLGRVYSASRVISWGALPLGAGLAAIGVTSLGVQPVLWIASGFAIVVSLWFAARLPKTATRINFAASEPQRTKASPLFNQLVDNRPAQSYRCNQPNG</sequence>
<dbReference type="RefSeq" id="WP_198500234.1">
    <property type="nucleotide sequence ID" value="NZ_CP065989.1"/>
</dbReference>
<gene>
    <name evidence="8" type="ORF">I6H47_04455</name>
</gene>
<feature type="transmembrane region" description="Helical" evidence="7">
    <location>
        <begin position="276"/>
        <end position="295"/>
    </location>
</feature>
<name>A0A7T4A0T0_9MICO</name>
<feature type="transmembrane region" description="Helical" evidence="7">
    <location>
        <begin position="7"/>
        <end position="34"/>
    </location>
</feature>
<evidence type="ECO:0000256" key="6">
    <source>
        <dbReference type="SAM" id="MobiDB-lite"/>
    </source>
</evidence>
<evidence type="ECO:0000256" key="5">
    <source>
        <dbReference type="ARBA" id="ARBA00023136"/>
    </source>
</evidence>
<feature type="transmembrane region" description="Helical" evidence="7">
    <location>
        <begin position="243"/>
        <end position="264"/>
    </location>
</feature>
<keyword evidence="3 7" id="KW-0812">Transmembrane</keyword>
<dbReference type="Gene3D" id="1.20.1250.20">
    <property type="entry name" value="MFS general substrate transporter like domains"/>
    <property type="match status" value="1"/>
</dbReference>